<feature type="transmembrane region" description="Helical" evidence="2">
    <location>
        <begin position="149"/>
        <end position="172"/>
    </location>
</feature>
<sequence>MFENKARTRPHPVETEALEASGGAVRHAYFDRGEDGYLIAANLQPADRHAMSDAQLLTIIQKMLDGDPYPVSGQAKFLAVEAEQPQPLPDRIRDILRNRPAVDEAIADGEPAPTAYDPPVALHVDDAAVPLSSPMAIPAVAPAPQRRRAFGLGSIAFVVAASLVGAFVPTMLASPPRYASQAVLRVEGQGFLDVATKRIVAPSLLSDLVARLKLDRDPEFTGGHAGAFGVAMDLLSGNGNASDAPSRAQATLRNDIAVTADAQSGTLHLTVTTGNPMRAAEIANRLADATIYDAMVAQGVGLTGKSNTPADRSLKNLEQAKAALADFKAQYGDDKIAAALDLQAQRQRLDGEIKASEAAVLSAKARASAARSATPATVMSGALPGDLSSAGLDDLRSRYSAAKIVLSQLSTQLGPRHPRLLAQQATVDSLAGDIRNQLQRLVASSDAALKTALEDQAKLTARMSALGQKTVDVDMARLAQLQDDVVAAQSRYDAGLQSVDATPPEVAPPVTVLAPATAAKAPLDDDLAGSQIAGFLIGLGVALCLVFLRKWVGGELLSQDRAAGSIAVPELLFDPEAAPVSDLPQPRFDEVIPVADDYPIVTDELTQIQRELALLRAKVETYAAHRRTGRG</sequence>
<keyword evidence="1" id="KW-0175">Coiled coil</keyword>
<protein>
    <recommendedName>
        <fullName evidence="5">Succinoglycan biosynthesis transport protein</fullName>
    </recommendedName>
</protein>
<proteinExistence type="predicted"/>
<gene>
    <name evidence="3" type="ORF">RRH01S_09_02790</name>
</gene>
<evidence type="ECO:0000313" key="4">
    <source>
        <dbReference type="Proteomes" id="UP000026941"/>
    </source>
</evidence>
<feature type="coiled-coil region" evidence="1">
    <location>
        <begin position="310"/>
        <end position="359"/>
    </location>
</feature>
<dbReference type="InterPro" id="IPR050445">
    <property type="entry name" value="Bact_polysacc_biosynth/exp"/>
</dbReference>
<evidence type="ECO:0000256" key="2">
    <source>
        <dbReference type="SAM" id="Phobius"/>
    </source>
</evidence>
<reference evidence="3 4" key="1">
    <citation type="submission" date="2014-05" db="EMBL/GenBank/DDBJ databases">
        <title>Whole genome shotgun sequence of Rhizobium rhizogenes NBRC 13257.</title>
        <authorList>
            <person name="Katano-Makiyama Y."/>
            <person name="Hosoyama A."/>
            <person name="Hashimoto M."/>
            <person name="Hosoyama Y."/>
            <person name="Noguchi M."/>
            <person name="Tsuchikane K."/>
            <person name="Kimura A."/>
            <person name="Ohji S."/>
            <person name="Ichikawa N."/>
            <person name="Yamazoe A."/>
            <person name="Fujita N."/>
        </authorList>
    </citation>
    <scope>NUCLEOTIDE SEQUENCE [LARGE SCALE GENOMIC DNA]</scope>
    <source>
        <strain evidence="3 4">NBRC 13257</strain>
    </source>
</reference>
<dbReference type="Proteomes" id="UP000026941">
    <property type="component" value="Unassembled WGS sequence"/>
</dbReference>
<dbReference type="RefSeq" id="WP_042474232.1">
    <property type="nucleotide sequence ID" value="NZ_BAYX01000009.1"/>
</dbReference>
<evidence type="ECO:0008006" key="5">
    <source>
        <dbReference type="Google" id="ProtNLM"/>
    </source>
</evidence>
<organism evidence="3 4">
    <name type="scientific">Rhizobium rhizogenes NBRC 13257</name>
    <dbReference type="NCBI Taxonomy" id="1220581"/>
    <lineage>
        <taxon>Bacteria</taxon>
        <taxon>Pseudomonadati</taxon>
        <taxon>Pseudomonadota</taxon>
        <taxon>Alphaproteobacteria</taxon>
        <taxon>Hyphomicrobiales</taxon>
        <taxon>Rhizobiaceae</taxon>
        <taxon>Rhizobium/Agrobacterium group</taxon>
        <taxon>Rhizobium</taxon>
    </lineage>
</organism>
<dbReference type="EMBL" id="BAYX01000009">
    <property type="protein sequence ID" value="GAJ94964.1"/>
    <property type="molecule type" value="Genomic_DNA"/>
</dbReference>
<dbReference type="AlphaFoldDB" id="A0AA87QDH6"/>
<keyword evidence="2" id="KW-0812">Transmembrane</keyword>
<dbReference type="PANTHER" id="PTHR32309:SF31">
    <property type="entry name" value="CAPSULAR EXOPOLYSACCHARIDE FAMILY"/>
    <property type="match status" value="1"/>
</dbReference>
<name>A0AA87QDH6_RHIRH</name>
<keyword evidence="2" id="KW-1133">Transmembrane helix</keyword>
<evidence type="ECO:0000313" key="3">
    <source>
        <dbReference type="EMBL" id="GAJ94964.1"/>
    </source>
</evidence>
<accession>A0AA87QDH6</accession>
<keyword evidence="2" id="KW-0472">Membrane</keyword>
<comment type="caution">
    <text evidence="3">The sequence shown here is derived from an EMBL/GenBank/DDBJ whole genome shotgun (WGS) entry which is preliminary data.</text>
</comment>
<dbReference type="PANTHER" id="PTHR32309">
    <property type="entry name" value="TYROSINE-PROTEIN KINASE"/>
    <property type="match status" value="1"/>
</dbReference>
<evidence type="ECO:0000256" key="1">
    <source>
        <dbReference type="SAM" id="Coils"/>
    </source>
</evidence>